<dbReference type="Proteomes" id="UP000000493">
    <property type="component" value="Chromosome"/>
</dbReference>
<proteinExistence type="predicted"/>
<gene>
    <name evidence="1" type="ordered locus">Runsl_2253</name>
</gene>
<name>A0A7U3ZK34_RUNSL</name>
<reference evidence="1 2" key="2">
    <citation type="journal article" date="2012" name="Stand. Genomic Sci.">
        <title>Complete genome sequence of the aquatic bacterium Runella slithyformis type strain (LSU 4(T)).</title>
        <authorList>
            <person name="Copeland A."/>
            <person name="Zhang X."/>
            <person name="Misra M."/>
            <person name="Lapidus A."/>
            <person name="Nolan M."/>
            <person name="Lucas S."/>
            <person name="Deshpande S."/>
            <person name="Cheng J.F."/>
            <person name="Tapia R."/>
            <person name="Goodwin L.A."/>
            <person name="Pitluck S."/>
            <person name="Liolios K."/>
            <person name="Pagani I."/>
            <person name="Ivanova N."/>
            <person name="Mikhailova N."/>
            <person name="Pati A."/>
            <person name="Chen A."/>
            <person name="Palaniappan K."/>
            <person name="Land M."/>
            <person name="Hauser L."/>
            <person name="Pan C."/>
            <person name="Jeffries C.D."/>
            <person name="Detter J.C."/>
            <person name="Brambilla E.M."/>
            <person name="Rohde M."/>
            <person name="Djao O.D."/>
            <person name="Goker M."/>
            <person name="Sikorski J."/>
            <person name="Tindall B.J."/>
            <person name="Woyke T."/>
            <person name="Bristow J."/>
            <person name="Eisen J.A."/>
            <person name="Markowitz V."/>
            <person name="Hugenholtz P."/>
            <person name="Kyrpides N.C."/>
            <person name="Klenk H.P."/>
            <person name="Mavromatis K."/>
        </authorList>
    </citation>
    <scope>NUCLEOTIDE SEQUENCE [LARGE SCALE GENOMIC DNA]</scope>
    <source>
        <strain evidence="2">ATCC 29530 / DSM 19594 / LMG 11500 / NCIMB 11436 / LSU 4</strain>
    </source>
</reference>
<dbReference type="AlphaFoldDB" id="A0A7U3ZK34"/>
<evidence type="ECO:0000313" key="1">
    <source>
        <dbReference type="EMBL" id="AEI48665.1"/>
    </source>
</evidence>
<reference evidence="2" key="1">
    <citation type="submission" date="2011-06" db="EMBL/GenBank/DDBJ databases">
        <title>The complete genome of chromosome of Runella slithyformis DSM 19594.</title>
        <authorList>
            <consortium name="US DOE Joint Genome Institute (JGI-PGF)"/>
            <person name="Lucas S."/>
            <person name="Han J."/>
            <person name="Lapidus A."/>
            <person name="Bruce D."/>
            <person name="Goodwin L."/>
            <person name="Pitluck S."/>
            <person name="Peters L."/>
            <person name="Kyrpides N."/>
            <person name="Mavromatis K."/>
            <person name="Ivanova N."/>
            <person name="Ovchinnikova G."/>
            <person name="Zhang X."/>
            <person name="Misra M."/>
            <person name="Detter J.C."/>
            <person name="Tapia R."/>
            <person name="Han C."/>
            <person name="Land M."/>
            <person name="Hauser L."/>
            <person name="Markowitz V."/>
            <person name="Cheng J.-F."/>
            <person name="Hugenholtz P."/>
            <person name="Woyke T."/>
            <person name="Wu D."/>
            <person name="Tindall B."/>
            <person name="Faehrich R."/>
            <person name="Brambilla E."/>
            <person name="Klenk H.-P."/>
            <person name="Eisen J.A."/>
        </authorList>
    </citation>
    <scope>NUCLEOTIDE SEQUENCE [LARGE SCALE GENOMIC DNA]</scope>
    <source>
        <strain evidence="2">ATCC 29530 / DSM 19594 / LMG 11500 / NCIMB 11436 / LSU 4</strain>
    </source>
</reference>
<accession>A0A7U3ZK34</accession>
<dbReference type="InterPro" id="IPR013783">
    <property type="entry name" value="Ig-like_fold"/>
</dbReference>
<dbReference type="Pfam" id="PF13585">
    <property type="entry name" value="CHU_C"/>
    <property type="match status" value="1"/>
</dbReference>
<dbReference type="Gene3D" id="2.60.40.10">
    <property type="entry name" value="Immunoglobulins"/>
    <property type="match status" value="4"/>
</dbReference>
<sequence length="882" mass="95586">MKAIVCFVIVIMLSFGFGQKSLGQERVNIKGSYIDASFAWTGNTGNGDNVPREYVFRLIYWTSAEELSKFPKTMTARIYKKKDNSTVATLTLDRTYVFEKNARNYPAPCPGQDTIKIFNTHYIGKYTVPVAYRDDELYVKTEPLCCREITDNQVSSNSLLVNYILFCPINKIDYTKQTIQRSPTISGASGLQFCVGTPFLFQNYAWFQAPGRVSNITKVEHYLANMITEGGSPPFSTEPFANGYSANNFTGNSTNPITMTPIGGLLQGTAQKTGKYTYVVKSVAFQDTLKISEMYHEFQLIIQDCPRQNTPTIFASKIRQPSVISATSVCSDSLIQLNIRGQTSGGAYQWLRNNVPIAGATDSVFVVRNNQEGQYSLRVTNTKYCNSTVTSNFLSPTFIPKPTATVTAANPTGALCQGGSVRLSATTNAATNRLQWLRENVVINGATNVTFDAIESGSYAVRVTNAEGCPALSDAVNVVSNTPPKAEITASAQVVCPNTTITLNATAGTGFSYAWTRDGQTINNTFNTINTSQTGSYVVMITTPNGCSTTSIAFVLGQAPSPVVSISNPNGSQLCAGSSFTLTANGQNLRTYQWTRNGQNLNNENRSTLTINQAGDYALTVADTNGCTNTAATMKIELVNKITVTLDSISNFCGTAFAAVVLKGSPIGGTFSGAGVVGSSFDPKAAGVGTHIVSYKVSGSLACLSGEAKRTVVITPPPVLNLGPDRDVYRGSRIKLNGDLGAGYTYQWTPPLYLNNPQSPKPMATPDESIVYRLRATGPNNCVVEDDIALWVVQLIYTPDVFSPNGDGINDSWEIKGLEAYPDAEISIYNRWGNIVFYAKGNNLKPFDGFFNGEPLPTGVYVYSIKINQNSYELKGKVVLMK</sequence>
<dbReference type="NCBIfam" id="TIGR04131">
    <property type="entry name" value="Bac_Flav_CTERM"/>
    <property type="match status" value="1"/>
</dbReference>
<evidence type="ECO:0008006" key="3">
    <source>
        <dbReference type="Google" id="ProtNLM"/>
    </source>
</evidence>
<organism evidence="1 2">
    <name type="scientific">Runella slithyformis (strain ATCC 29530 / DSM 19594 / LMG 11500 / NCIMB 11436 / LSU 4)</name>
    <dbReference type="NCBI Taxonomy" id="761193"/>
    <lineage>
        <taxon>Bacteria</taxon>
        <taxon>Pseudomonadati</taxon>
        <taxon>Bacteroidota</taxon>
        <taxon>Cytophagia</taxon>
        <taxon>Cytophagales</taxon>
        <taxon>Spirosomataceae</taxon>
        <taxon>Runella</taxon>
    </lineage>
</organism>
<dbReference type="InterPro" id="IPR026341">
    <property type="entry name" value="T9SS_type_B"/>
</dbReference>
<keyword evidence="2" id="KW-1185">Reference proteome</keyword>
<evidence type="ECO:0000313" key="2">
    <source>
        <dbReference type="Proteomes" id="UP000000493"/>
    </source>
</evidence>
<dbReference type="KEGG" id="rsi:Runsl_2253"/>
<dbReference type="EMBL" id="CP002859">
    <property type="protein sequence ID" value="AEI48665.1"/>
    <property type="molecule type" value="Genomic_DNA"/>
</dbReference>
<protein>
    <recommendedName>
        <fullName evidence="3">Gliding motility-associated C-terminal domain-containing protein</fullName>
    </recommendedName>
</protein>